<dbReference type="Pfam" id="PF00728">
    <property type="entry name" value="Glyco_hydro_20"/>
    <property type="match status" value="1"/>
</dbReference>
<feature type="chain" id="PRO_5046930947" description="beta-N-acetylhexosaminidase" evidence="6">
    <location>
        <begin position="20"/>
        <end position="778"/>
    </location>
</feature>
<comment type="similarity">
    <text evidence="2">Belongs to the glycosyl hydrolase 20 family.</text>
</comment>
<evidence type="ECO:0000259" key="7">
    <source>
        <dbReference type="Pfam" id="PF00728"/>
    </source>
</evidence>
<dbReference type="SUPFAM" id="SSF51445">
    <property type="entry name" value="(Trans)glycosidases"/>
    <property type="match status" value="1"/>
</dbReference>
<feature type="domain" description="Beta-hexosaminidase bacterial type N-terminal" evidence="9">
    <location>
        <begin position="34"/>
        <end position="163"/>
    </location>
</feature>
<dbReference type="EMBL" id="BAABGQ010000006">
    <property type="protein sequence ID" value="GAA4500365.1"/>
    <property type="molecule type" value="Genomic_DNA"/>
</dbReference>
<evidence type="ECO:0000256" key="6">
    <source>
        <dbReference type="SAM" id="SignalP"/>
    </source>
</evidence>
<dbReference type="Gene3D" id="3.30.379.10">
    <property type="entry name" value="Chitobiase/beta-hexosaminidase domain 2-like"/>
    <property type="match status" value="1"/>
</dbReference>
<feature type="domain" description="Glycoside hydrolase family 20 catalytic" evidence="7">
    <location>
        <begin position="167"/>
        <end position="513"/>
    </location>
</feature>
<dbReference type="InterPro" id="IPR015882">
    <property type="entry name" value="HEX_bac_N"/>
</dbReference>
<dbReference type="PANTHER" id="PTHR22600">
    <property type="entry name" value="BETA-HEXOSAMINIDASE"/>
    <property type="match status" value="1"/>
</dbReference>
<reference evidence="12" key="1">
    <citation type="journal article" date="2019" name="Int. J. Syst. Evol. Microbiol.">
        <title>The Global Catalogue of Microorganisms (GCM) 10K type strain sequencing project: providing services to taxonomists for standard genome sequencing and annotation.</title>
        <authorList>
            <consortium name="The Broad Institute Genomics Platform"/>
            <consortium name="The Broad Institute Genome Sequencing Center for Infectious Disease"/>
            <person name="Wu L."/>
            <person name="Ma J."/>
        </authorList>
    </citation>
    <scope>NUCLEOTIDE SEQUENCE [LARGE SCALE GENOMIC DNA]</scope>
    <source>
        <strain evidence="12">JCM 17841</strain>
    </source>
</reference>
<dbReference type="Proteomes" id="UP001501243">
    <property type="component" value="Unassembled WGS sequence"/>
</dbReference>
<dbReference type="InterPro" id="IPR025705">
    <property type="entry name" value="Beta_hexosaminidase_sua/sub"/>
</dbReference>
<dbReference type="Pfam" id="PF00754">
    <property type="entry name" value="F5_F8_type_C"/>
    <property type="match status" value="1"/>
</dbReference>
<keyword evidence="4" id="KW-0378">Hydrolase</keyword>
<evidence type="ECO:0000256" key="3">
    <source>
        <dbReference type="ARBA" id="ARBA00012663"/>
    </source>
</evidence>
<comment type="caution">
    <text evidence="11">The sequence shown here is derived from an EMBL/GenBank/DDBJ whole genome shotgun (WGS) entry which is preliminary data.</text>
</comment>
<gene>
    <name evidence="11" type="ORF">GCM10023172_20480</name>
</gene>
<dbReference type="InterPro" id="IPR017853">
    <property type="entry name" value="GH"/>
</dbReference>
<name>A0ABP8QBK0_9BACT</name>
<evidence type="ECO:0000313" key="12">
    <source>
        <dbReference type="Proteomes" id="UP001501243"/>
    </source>
</evidence>
<dbReference type="InterPro" id="IPR059177">
    <property type="entry name" value="GH29D-like_dom"/>
</dbReference>
<dbReference type="Pfam" id="PF13290">
    <property type="entry name" value="CHB_HEX_C_1"/>
    <property type="match status" value="1"/>
</dbReference>
<keyword evidence="6" id="KW-0732">Signal</keyword>
<organism evidence="11 12">
    <name type="scientific">Hymenobacter ginsengisoli</name>
    <dbReference type="NCBI Taxonomy" id="1051626"/>
    <lineage>
        <taxon>Bacteria</taxon>
        <taxon>Pseudomonadati</taxon>
        <taxon>Bacteroidota</taxon>
        <taxon>Cytophagia</taxon>
        <taxon>Cytophagales</taxon>
        <taxon>Hymenobacteraceae</taxon>
        <taxon>Hymenobacter</taxon>
    </lineage>
</organism>
<dbReference type="Gene3D" id="3.20.20.80">
    <property type="entry name" value="Glycosidases"/>
    <property type="match status" value="1"/>
</dbReference>
<dbReference type="RefSeq" id="WP_208131254.1">
    <property type="nucleotide sequence ID" value="NZ_BAABGQ010000006.1"/>
</dbReference>
<dbReference type="InterPro" id="IPR029018">
    <property type="entry name" value="Hex-like_dom2"/>
</dbReference>
<feature type="signal peptide" evidence="6">
    <location>
        <begin position="1"/>
        <end position="19"/>
    </location>
</feature>
<accession>A0ABP8QBK0</accession>
<dbReference type="InterPro" id="IPR008979">
    <property type="entry name" value="Galactose-bd-like_sf"/>
</dbReference>
<evidence type="ECO:0000256" key="2">
    <source>
        <dbReference type="ARBA" id="ARBA00006285"/>
    </source>
</evidence>
<evidence type="ECO:0000259" key="10">
    <source>
        <dbReference type="Pfam" id="PF13290"/>
    </source>
</evidence>
<keyword evidence="5" id="KW-0326">Glycosidase</keyword>
<evidence type="ECO:0000259" key="9">
    <source>
        <dbReference type="Pfam" id="PF02838"/>
    </source>
</evidence>
<evidence type="ECO:0000256" key="4">
    <source>
        <dbReference type="ARBA" id="ARBA00022801"/>
    </source>
</evidence>
<dbReference type="EC" id="3.2.1.52" evidence="3"/>
<comment type="catalytic activity">
    <reaction evidence="1">
        <text>Hydrolysis of terminal non-reducing N-acetyl-D-hexosamine residues in N-acetyl-beta-D-hexosaminides.</text>
        <dbReference type="EC" id="3.2.1.52"/>
    </reaction>
</comment>
<dbReference type="Gene3D" id="2.60.120.260">
    <property type="entry name" value="Galactose-binding domain-like"/>
    <property type="match status" value="1"/>
</dbReference>
<dbReference type="Pfam" id="PF02838">
    <property type="entry name" value="Glyco_hydro_20b"/>
    <property type="match status" value="1"/>
</dbReference>
<dbReference type="SUPFAM" id="SSF49785">
    <property type="entry name" value="Galactose-binding domain-like"/>
    <property type="match status" value="1"/>
</dbReference>
<dbReference type="PANTHER" id="PTHR22600:SF57">
    <property type="entry name" value="BETA-N-ACETYLHEXOSAMINIDASE"/>
    <property type="match status" value="1"/>
</dbReference>
<evidence type="ECO:0000259" key="8">
    <source>
        <dbReference type="Pfam" id="PF00754"/>
    </source>
</evidence>
<dbReference type="PRINTS" id="PR00738">
    <property type="entry name" value="GLHYDRLASE20"/>
</dbReference>
<protein>
    <recommendedName>
        <fullName evidence="3">beta-N-acetylhexosaminidase</fullName>
        <ecNumber evidence="3">3.2.1.52</ecNumber>
    </recommendedName>
</protein>
<evidence type="ECO:0000256" key="5">
    <source>
        <dbReference type="ARBA" id="ARBA00023295"/>
    </source>
</evidence>
<dbReference type="SUPFAM" id="SSF55545">
    <property type="entry name" value="beta-N-acetylhexosaminidase-like domain"/>
    <property type="match status" value="1"/>
</dbReference>
<dbReference type="CDD" id="cd06563">
    <property type="entry name" value="GH20_chitobiase-like"/>
    <property type="match status" value="1"/>
</dbReference>
<proteinExistence type="inferred from homology"/>
<feature type="domain" description="F5/8 type C" evidence="8">
    <location>
        <begin position="660"/>
        <end position="753"/>
    </location>
</feature>
<sequence>MKKTLLAAVAATLSLAGLAPVHSQQAPVSAAGIAVIPQPVRLVPGTGRFAITPETKIYVGPKNEELRRIGQSLSAEIGRATGVTPPVVAAAPGKQAAGAIHLKLLAAPDTLGAEGYTLSVQPGQVVLAARQPQGLYLGTQTIRQLLPPQRTAGASLPAVEVTDKPRYQWRGMHLDVSRHFFPVEFVKQYIDYLALHKMNTFHWHLTDDQGWRIEIKKYPKLTSVGGFREGTLIGHYGAKVPEYDHVRYGGFYTQEQIKEVVKYAQDRYITVVPEIEMPGHALAALTAYPELSCTGGPFQVGQTWGVYDDIFCAGNDQTFAFLQDVLTEVMPLFPSKIVHIGGDEAPKTRWKTCPKCQARIKAEHLKDEHELQSYFVQRMEKFVNSKGKTIMGWDEILEGGLAPNAAVMSWRGMEGGTAAARQKHQVVMTPGEFVYFDHAQGDPSLEPLSIGGYLPLEKVYAFEPTPKELTAEERKYILGAQANLWTEYIPTTQQAEYMVLPRMSALAEVLWTPASLKNWESFKVRMQPQYQRFAALGANYAKSAFNVRQQFVPDTTKGGDVVRLLLDATGPQIVYTLDGSAPSPSSAIYKGPFTLSSSAVVKATSFENGQPAGKTTTTKLLAHKALAAPTRLASAPNKNYLAQGPLTLVDGLHGSLSHTDGRWLGFLGTDLMATIDLKKTAEVSSLRSTFLQKLEDKILLPRVLEVAVSNDGRTYKTVYTGPVEAAQSGTSIGEVKADWKKTKARFVRVTAKNAQPLAPGTTPQDTDTWLFADELVVE</sequence>
<feature type="domain" description="GH29D-like beta-sandwich" evidence="10">
    <location>
        <begin position="558"/>
        <end position="617"/>
    </location>
</feature>
<evidence type="ECO:0000313" key="11">
    <source>
        <dbReference type="EMBL" id="GAA4500365.1"/>
    </source>
</evidence>
<keyword evidence="12" id="KW-1185">Reference proteome</keyword>
<dbReference type="InterPro" id="IPR000421">
    <property type="entry name" value="FA58C"/>
</dbReference>
<dbReference type="InterPro" id="IPR015883">
    <property type="entry name" value="Glyco_hydro_20_cat"/>
</dbReference>
<evidence type="ECO:0000256" key="1">
    <source>
        <dbReference type="ARBA" id="ARBA00001231"/>
    </source>
</evidence>